<dbReference type="NCBIfam" id="TIGR01777">
    <property type="entry name" value="yfcH"/>
    <property type="match status" value="1"/>
</dbReference>
<dbReference type="InterPro" id="IPR010099">
    <property type="entry name" value="SDR39U1"/>
</dbReference>
<dbReference type="SUPFAM" id="SSF51735">
    <property type="entry name" value="NAD(P)-binding Rossmann-fold domains"/>
    <property type="match status" value="1"/>
</dbReference>
<sequence length="197" mass="20762">MDQPPAVLLSGSAIGYYGEHGDEILDESGTPGSDFTARVCIDWEAAAQPAVDAGIRVAFLRTGIVQSTEGGALAKQLPFFKLGLGGKVGSGKQYISWISIEDEVRAIQFLLTHELAGAVNLTAPEPVTNSEYTKILGGVLHRPTTILPITGPRLLFGKELADSLLLTSSRVVPAALLEAGFTFSYPELEPALAALLA</sequence>
<reference evidence="2" key="1">
    <citation type="submission" date="2020-05" db="EMBL/GenBank/DDBJ databases">
        <authorList>
            <person name="Chiriac C."/>
            <person name="Salcher M."/>
            <person name="Ghai R."/>
            <person name="Kavagutti S V."/>
        </authorList>
    </citation>
    <scope>NUCLEOTIDE SEQUENCE</scope>
</reference>
<dbReference type="Pfam" id="PF08338">
    <property type="entry name" value="DUF1731"/>
    <property type="match status" value="1"/>
</dbReference>
<feature type="domain" description="DUF1731" evidence="1">
    <location>
        <begin position="150"/>
        <end position="195"/>
    </location>
</feature>
<evidence type="ECO:0000259" key="1">
    <source>
        <dbReference type="Pfam" id="PF08338"/>
    </source>
</evidence>
<dbReference type="PANTHER" id="PTHR11092:SF0">
    <property type="entry name" value="EPIMERASE FAMILY PROTEIN SDR39U1"/>
    <property type="match status" value="1"/>
</dbReference>
<dbReference type="InterPro" id="IPR013549">
    <property type="entry name" value="DUF1731"/>
</dbReference>
<organism evidence="2">
    <name type="scientific">freshwater metagenome</name>
    <dbReference type="NCBI Taxonomy" id="449393"/>
    <lineage>
        <taxon>unclassified sequences</taxon>
        <taxon>metagenomes</taxon>
        <taxon>ecological metagenomes</taxon>
    </lineage>
</organism>
<proteinExistence type="predicted"/>
<accession>A0A6J6Q7P9</accession>
<dbReference type="InterPro" id="IPR036291">
    <property type="entry name" value="NAD(P)-bd_dom_sf"/>
</dbReference>
<dbReference type="EMBL" id="CAEZXS010000134">
    <property type="protein sequence ID" value="CAB4704828.1"/>
    <property type="molecule type" value="Genomic_DNA"/>
</dbReference>
<name>A0A6J6Q7P9_9ZZZZ</name>
<gene>
    <name evidence="2" type="ORF">UFOPK2582_01119</name>
</gene>
<evidence type="ECO:0000313" key="2">
    <source>
        <dbReference type="EMBL" id="CAB4704828.1"/>
    </source>
</evidence>
<dbReference type="AlphaFoldDB" id="A0A6J6Q7P9"/>
<dbReference type="Gene3D" id="3.40.50.720">
    <property type="entry name" value="NAD(P)-binding Rossmann-like Domain"/>
    <property type="match status" value="1"/>
</dbReference>
<protein>
    <submittedName>
        <fullName evidence="2">Unannotated protein</fullName>
    </submittedName>
</protein>
<dbReference type="PANTHER" id="PTHR11092">
    <property type="entry name" value="SUGAR NUCLEOTIDE EPIMERASE RELATED"/>
    <property type="match status" value="1"/>
</dbReference>